<protein>
    <submittedName>
        <fullName evidence="7">Response regulator</fullName>
    </submittedName>
</protein>
<dbReference type="SUPFAM" id="SSF52172">
    <property type="entry name" value="CheY-like"/>
    <property type="match status" value="1"/>
</dbReference>
<dbReference type="PROSITE" id="PS01124">
    <property type="entry name" value="HTH_ARAC_FAMILY_2"/>
    <property type="match status" value="1"/>
</dbReference>
<keyword evidence="4" id="KW-0597">Phosphoprotein</keyword>
<dbReference type="Pfam" id="PF00072">
    <property type="entry name" value="Response_reg"/>
    <property type="match status" value="1"/>
</dbReference>
<evidence type="ECO:0000259" key="5">
    <source>
        <dbReference type="PROSITE" id="PS01124"/>
    </source>
</evidence>
<keyword evidence="3" id="KW-0804">Transcription</keyword>
<keyword evidence="2" id="KW-0238">DNA-binding</keyword>
<dbReference type="PANTHER" id="PTHR43280:SF10">
    <property type="entry name" value="REGULATORY PROTEIN POCR"/>
    <property type="match status" value="1"/>
</dbReference>
<dbReference type="PANTHER" id="PTHR43280">
    <property type="entry name" value="ARAC-FAMILY TRANSCRIPTIONAL REGULATOR"/>
    <property type="match status" value="1"/>
</dbReference>
<dbReference type="RefSeq" id="WP_188176544.1">
    <property type="nucleotide sequence ID" value="NZ_JACVVD010000008.1"/>
</dbReference>
<evidence type="ECO:0000256" key="3">
    <source>
        <dbReference type="ARBA" id="ARBA00023163"/>
    </source>
</evidence>
<dbReference type="Proteomes" id="UP000650466">
    <property type="component" value="Unassembled WGS sequence"/>
</dbReference>
<feature type="modified residue" description="4-aspartylphosphate" evidence="4">
    <location>
        <position position="54"/>
    </location>
</feature>
<name>A0A926KV31_9BACL</name>
<comment type="caution">
    <text evidence="7">The sequence shown here is derived from an EMBL/GenBank/DDBJ whole genome shotgun (WGS) entry which is preliminary data.</text>
</comment>
<dbReference type="Gene3D" id="1.10.10.60">
    <property type="entry name" value="Homeodomain-like"/>
    <property type="match status" value="2"/>
</dbReference>
<feature type="domain" description="HTH araC/xylS-type" evidence="5">
    <location>
        <begin position="432"/>
        <end position="531"/>
    </location>
</feature>
<evidence type="ECO:0000256" key="4">
    <source>
        <dbReference type="PROSITE-ProRule" id="PRU00169"/>
    </source>
</evidence>
<accession>A0A926KV31</accession>
<dbReference type="InterPro" id="IPR018060">
    <property type="entry name" value="HTH_AraC"/>
</dbReference>
<reference evidence="7" key="1">
    <citation type="submission" date="2020-09" db="EMBL/GenBank/DDBJ databases">
        <title>Draft Genome Sequence of Paenibacillus sp. WST5.</title>
        <authorList>
            <person name="Bao Z."/>
        </authorList>
    </citation>
    <scope>NUCLEOTIDE SEQUENCE</scope>
    <source>
        <strain evidence="7">WST5</strain>
    </source>
</reference>
<dbReference type="SMART" id="SM00448">
    <property type="entry name" value="REC"/>
    <property type="match status" value="1"/>
</dbReference>
<dbReference type="InterPro" id="IPR020449">
    <property type="entry name" value="Tscrpt_reg_AraC-type_HTH"/>
</dbReference>
<dbReference type="Pfam" id="PF12833">
    <property type="entry name" value="HTH_18"/>
    <property type="match status" value="1"/>
</dbReference>
<dbReference type="AlphaFoldDB" id="A0A926KV31"/>
<dbReference type="SUPFAM" id="SSF46689">
    <property type="entry name" value="Homeodomain-like"/>
    <property type="match status" value="2"/>
</dbReference>
<dbReference type="CDD" id="cd17536">
    <property type="entry name" value="REC_YesN-like"/>
    <property type="match status" value="1"/>
</dbReference>
<dbReference type="InterPro" id="IPR009057">
    <property type="entry name" value="Homeodomain-like_sf"/>
</dbReference>
<dbReference type="InterPro" id="IPR001789">
    <property type="entry name" value="Sig_transdc_resp-reg_receiver"/>
</dbReference>
<evidence type="ECO:0000256" key="1">
    <source>
        <dbReference type="ARBA" id="ARBA00023015"/>
    </source>
</evidence>
<evidence type="ECO:0000259" key="6">
    <source>
        <dbReference type="PROSITE" id="PS50110"/>
    </source>
</evidence>
<sequence length="535" mass="62220">MNILIVDDEVHAVRGLQVGVDWEKLHIDSVQTAHSMKQAQEVYASSKVDLMICDIEMPQGTGMDLLGWVREHYPRTETIFLTCHSDFSYAKRAIQLGSFEYLLKPVDYGELEDVIRKVLAKINKDQQLLSFEETYKHYYRLWESHQPVMKERFWEDLIRQSIPSTPEKIREHLLKYDLMPLESKRFIVILIRVRRWYKSLSQRDERIMEYALRNAAEEKITQICEHAAILSPESGSLLIMMPSKSERQIRELREMCEEYIQSCNQYFYCDLCCYVGEPASLHEVVPMMNRLNGLDRDNVSRVNETILLREAKKAEFVITLPSMTVWAEWMKQGAKEKLLNEVKLLFQSLREAREGVDAPLLHSFYQSFLQMLFFVLQMKGLEANKVFAANLLTEKPESVLRSITALEDWVQYVIEVAMNQIHSTEGSMSVVDKVKQYVAAHISESDLSREDIAGYVFLNPDYLTRVFKKETGISISDYLQQQRIQYAKELLAGSDLPVIEVALSAGYSNLSYFSTIFKKAECMTPNEYRKQCGKY</sequence>
<evidence type="ECO:0000256" key="2">
    <source>
        <dbReference type="ARBA" id="ARBA00023125"/>
    </source>
</evidence>
<dbReference type="Gene3D" id="3.40.50.2300">
    <property type="match status" value="1"/>
</dbReference>
<dbReference type="GO" id="GO:0000160">
    <property type="term" value="P:phosphorelay signal transduction system"/>
    <property type="evidence" value="ECO:0007669"/>
    <property type="project" value="InterPro"/>
</dbReference>
<dbReference type="EMBL" id="JACVVD010000008">
    <property type="protein sequence ID" value="MBD0382763.1"/>
    <property type="molecule type" value="Genomic_DNA"/>
</dbReference>
<dbReference type="GO" id="GO:0043565">
    <property type="term" value="F:sequence-specific DNA binding"/>
    <property type="evidence" value="ECO:0007669"/>
    <property type="project" value="InterPro"/>
</dbReference>
<dbReference type="InterPro" id="IPR011006">
    <property type="entry name" value="CheY-like_superfamily"/>
</dbReference>
<dbReference type="SMART" id="SM00342">
    <property type="entry name" value="HTH_ARAC"/>
    <property type="match status" value="1"/>
</dbReference>
<evidence type="ECO:0000313" key="7">
    <source>
        <dbReference type="EMBL" id="MBD0382763.1"/>
    </source>
</evidence>
<keyword evidence="8" id="KW-1185">Reference proteome</keyword>
<dbReference type="PROSITE" id="PS50110">
    <property type="entry name" value="RESPONSE_REGULATORY"/>
    <property type="match status" value="1"/>
</dbReference>
<dbReference type="GO" id="GO:0003700">
    <property type="term" value="F:DNA-binding transcription factor activity"/>
    <property type="evidence" value="ECO:0007669"/>
    <property type="project" value="InterPro"/>
</dbReference>
<evidence type="ECO:0000313" key="8">
    <source>
        <dbReference type="Proteomes" id="UP000650466"/>
    </source>
</evidence>
<dbReference type="PRINTS" id="PR00032">
    <property type="entry name" value="HTHARAC"/>
</dbReference>
<gene>
    <name evidence="7" type="ORF">ICC18_21825</name>
</gene>
<organism evidence="7 8">
    <name type="scientific">Paenibacillus sedimenti</name>
    <dbReference type="NCBI Taxonomy" id="2770274"/>
    <lineage>
        <taxon>Bacteria</taxon>
        <taxon>Bacillati</taxon>
        <taxon>Bacillota</taxon>
        <taxon>Bacilli</taxon>
        <taxon>Bacillales</taxon>
        <taxon>Paenibacillaceae</taxon>
        <taxon>Paenibacillus</taxon>
    </lineage>
</organism>
<feature type="domain" description="Response regulatory" evidence="6">
    <location>
        <begin position="2"/>
        <end position="119"/>
    </location>
</feature>
<proteinExistence type="predicted"/>
<keyword evidence="1" id="KW-0805">Transcription regulation</keyword>